<dbReference type="PANTHER" id="PTHR43344:SF13">
    <property type="entry name" value="PHOSPHATASE RV3661-RELATED"/>
    <property type="match status" value="1"/>
</dbReference>
<keyword evidence="2 4" id="KW-0378">Hydrolase</keyword>
<dbReference type="Proteomes" id="UP001501787">
    <property type="component" value="Unassembled WGS sequence"/>
</dbReference>
<reference evidence="4 5" key="1">
    <citation type="journal article" date="2019" name="Int. J. Syst. Evol. Microbiol.">
        <title>The Global Catalogue of Microorganisms (GCM) 10K type strain sequencing project: providing services to taxonomists for standard genome sequencing and annotation.</title>
        <authorList>
            <consortium name="The Broad Institute Genomics Platform"/>
            <consortium name="The Broad Institute Genome Sequencing Center for Infectious Disease"/>
            <person name="Wu L."/>
            <person name="Ma J."/>
        </authorList>
    </citation>
    <scope>NUCLEOTIDE SEQUENCE [LARGE SCALE GENOMIC DNA]</scope>
    <source>
        <strain evidence="4 5">JCM 16343</strain>
    </source>
</reference>
<sequence length="233" mass="26650">MTQTTDQDRQRELALFDLDHTLLDVDSDYLWGEYIVKNGLVDEAEYRTANQAFYEQYIEGTLDATEYNEFVAQFLTTLPMARLHELREDYIKQDIEPHIRPQALDAIQSHLARGHDVVIISATNDFVVSAIAARFDIMAANVLATPLEIKDDRYTGKLTDKPNFQAGKIYHLEKWLDNKRASGVQYAKTYAYSDSKNDMALLEWADVPVCVSPDAVLHAHALAHRWAVEDWSI</sequence>
<evidence type="ECO:0000313" key="4">
    <source>
        <dbReference type="EMBL" id="GAA0312797.1"/>
    </source>
</evidence>
<dbReference type="SUPFAM" id="SSF56784">
    <property type="entry name" value="HAD-like"/>
    <property type="match status" value="1"/>
</dbReference>
<dbReference type="Pfam" id="PF12710">
    <property type="entry name" value="HAD"/>
    <property type="match status" value="1"/>
</dbReference>
<dbReference type="GO" id="GO:0016787">
    <property type="term" value="F:hydrolase activity"/>
    <property type="evidence" value="ECO:0007669"/>
    <property type="project" value="UniProtKB-KW"/>
</dbReference>
<dbReference type="PANTHER" id="PTHR43344">
    <property type="entry name" value="PHOSPHOSERINE PHOSPHATASE"/>
    <property type="match status" value="1"/>
</dbReference>
<name>A0ABN0VN88_9GAMM</name>
<dbReference type="NCBIfam" id="TIGR01490">
    <property type="entry name" value="HAD-SF-IB-hyp1"/>
    <property type="match status" value="1"/>
</dbReference>
<keyword evidence="5" id="KW-1185">Reference proteome</keyword>
<dbReference type="Gene3D" id="3.40.50.1000">
    <property type="entry name" value="HAD superfamily/HAD-like"/>
    <property type="match status" value="1"/>
</dbReference>
<keyword evidence="1" id="KW-0479">Metal-binding</keyword>
<comment type="caution">
    <text evidence="4">The sequence shown here is derived from an EMBL/GenBank/DDBJ whole genome shotgun (WGS) entry which is preliminary data.</text>
</comment>
<dbReference type="InterPro" id="IPR006385">
    <property type="entry name" value="HAD_hydro_SerB1"/>
</dbReference>
<evidence type="ECO:0000256" key="2">
    <source>
        <dbReference type="ARBA" id="ARBA00022801"/>
    </source>
</evidence>
<dbReference type="InterPro" id="IPR036412">
    <property type="entry name" value="HAD-like_sf"/>
</dbReference>
<keyword evidence="3" id="KW-0460">Magnesium</keyword>
<dbReference type="Gene3D" id="1.20.1440.100">
    <property type="entry name" value="SG protein - dephosphorylation function"/>
    <property type="match status" value="1"/>
</dbReference>
<accession>A0ABN0VN88</accession>
<dbReference type="InterPro" id="IPR050582">
    <property type="entry name" value="HAD-like_SerB"/>
</dbReference>
<gene>
    <name evidence="4" type="ORF">GCM10009129_07660</name>
</gene>
<evidence type="ECO:0000256" key="3">
    <source>
        <dbReference type="ARBA" id="ARBA00022842"/>
    </source>
</evidence>
<dbReference type="NCBIfam" id="TIGR01488">
    <property type="entry name" value="HAD-SF-IB"/>
    <property type="match status" value="1"/>
</dbReference>
<dbReference type="EMBL" id="BAAAFR010000001">
    <property type="protein sequence ID" value="GAA0312797.1"/>
    <property type="molecule type" value="Genomic_DNA"/>
</dbReference>
<dbReference type="InterPro" id="IPR023214">
    <property type="entry name" value="HAD_sf"/>
</dbReference>
<dbReference type="RefSeq" id="WP_201503749.1">
    <property type="nucleotide sequence ID" value="NZ_BAAAFR010000001.1"/>
</dbReference>
<evidence type="ECO:0000256" key="1">
    <source>
        <dbReference type="ARBA" id="ARBA00022723"/>
    </source>
</evidence>
<protein>
    <submittedName>
        <fullName evidence="4">HAD family hydrolase</fullName>
    </submittedName>
</protein>
<dbReference type="CDD" id="cd02612">
    <property type="entry name" value="HAD_PGPPase"/>
    <property type="match status" value="1"/>
</dbReference>
<evidence type="ECO:0000313" key="5">
    <source>
        <dbReference type="Proteomes" id="UP001501787"/>
    </source>
</evidence>
<organism evidence="4 5">
    <name type="scientific">Psychrobacter aestuarii</name>
    <dbReference type="NCBI Taxonomy" id="556327"/>
    <lineage>
        <taxon>Bacteria</taxon>
        <taxon>Pseudomonadati</taxon>
        <taxon>Pseudomonadota</taxon>
        <taxon>Gammaproteobacteria</taxon>
        <taxon>Moraxellales</taxon>
        <taxon>Moraxellaceae</taxon>
        <taxon>Psychrobacter</taxon>
    </lineage>
</organism>
<proteinExistence type="predicted"/>